<evidence type="ECO:0000313" key="2">
    <source>
        <dbReference type="EMBL" id="KKL95312.1"/>
    </source>
</evidence>
<reference evidence="2" key="1">
    <citation type="journal article" date="2015" name="Nature">
        <title>Complex archaea that bridge the gap between prokaryotes and eukaryotes.</title>
        <authorList>
            <person name="Spang A."/>
            <person name="Saw J.H."/>
            <person name="Jorgensen S.L."/>
            <person name="Zaremba-Niedzwiedzka K."/>
            <person name="Martijn J."/>
            <person name="Lind A.E."/>
            <person name="van Eijk R."/>
            <person name="Schleper C."/>
            <person name="Guy L."/>
            <person name="Ettema T.J."/>
        </authorList>
    </citation>
    <scope>NUCLEOTIDE SEQUENCE</scope>
</reference>
<accession>A0A0F9J877</accession>
<dbReference type="AlphaFoldDB" id="A0A0F9J877"/>
<proteinExistence type="predicted"/>
<organism evidence="2">
    <name type="scientific">marine sediment metagenome</name>
    <dbReference type="NCBI Taxonomy" id="412755"/>
    <lineage>
        <taxon>unclassified sequences</taxon>
        <taxon>metagenomes</taxon>
        <taxon>ecological metagenomes</taxon>
    </lineage>
</organism>
<keyword evidence="1" id="KW-1133">Transmembrane helix</keyword>
<keyword evidence="1" id="KW-0812">Transmembrane</keyword>
<keyword evidence="1" id="KW-0472">Membrane</keyword>
<protein>
    <submittedName>
        <fullName evidence="2">Uncharacterized protein</fullName>
    </submittedName>
</protein>
<gene>
    <name evidence="2" type="ORF">LCGC14_1855890</name>
</gene>
<feature type="transmembrane region" description="Helical" evidence="1">
    <location>
        <begin position="12"/>
        <end position="30"/>
    </location>
</feature>
<sequence length="283" mass="33196">MIWKHLFGNFKRYYAFSVLLLLFIGYYSSWGTGKVIVSEKDFELIADMVFFNECGEKLDLIVCWNEGEDFMSLGLGHFIWYQKDKDNRFEESFPRLLNFIREKGRKIPVWLQDMERNGYPWKNRQELLQNLHKDDLAKLRRFLHDTLLLQALFLFERLNDALPKMLKVAGLDSGKNVEYQFYRLANTVGGIYALVDYVNFKGEGVLQSESYNEVRWGLLQVLENMCGRDRDISALSEFVLNAKKILKQRVLNAPVGIDESRWLSGWGRRLDSYVDAFYVFSAG</sequence>
<evidence type="ECO:0000256" key="1">
    <source>
        <dbReference type="SAM" id="Phobius"/>
    </source>
</evidence>
<dbReference type="EMBL" id="LAZR01018708">
    <property type="protein sequence ID" value="KKL95312.1"/>
    <property type="molecule type" value="Genomic_DNA"/>
</dbReference>
<comment type="caution">
    <text evidence="2">The sequence shown here is derived from an EMBL/GenBank/DDBJ whole genome shotgun (WGS) entry which is preliminary data.</text>
</comment>
<name>A0A0F9J877_9ZZZZ</name>